<proteinExistence type="inferred from homology"/>
<dbReference type="Proteomes" id="UP000181884">
    <property type="component" value="Unassembled WGS sequence"/>
</dbReference>
<evidence type="ECO:0000256" key="2">
    <source>
        <dbReference type="ARBA" id="ARBA00012224"/>
    </source>
</evidence>
<dbReference type="GO" id="GO:0030170">
    <property type="term" value="F:pyridoxal phosphate binding"/>
    <property type="evidence" value="ECO:0007669"/>
    <property type="project" value="InterPro"/>
</dbReference>
<organism evidence="7 8">
    <name type="scientific">Enterococcus canis</name>
    <dbReference type="NCBI Taxonomy" id="214095"/>
    <lineage>
        <taxon>Bacteria</taxon>
        <taxon>Bacillati</taxon>
        <taxon>Bacillota</taxon>
        <taxon>Bacilli</taxon>
        <taxon>Lactobacillales</taxon>
        <taxon>Enterococcaceae</taxon>
        <taxon>Enterococcus</taxon>
    </lineage>
</organism>
<keyword evidence="3" id="KW-0663">Pyridoxal phosphate</keyword>
<evidence type="ECO:0000256" key="4">
    <source>
        <dbReference type="ARBA" id="ARBA00023239"/>
    </source>
</evidence>
<dbReference type="EMBL" id="JXKH01000007">
    <property type="protein sequence ID" value="OJG17748.1"/>
    <property type="molecule type" value="Genomic_DNA"/>
</dbReference>
<dbReference type="GO" id="GO:0047804">
    <property type="term" value="F:cysteine-S-conjugate beta-lyase activity"/>
    <property type="evidence" value="ECO:0007669"/>
    <property type="project" value="UniProtKB-EC"/>
</dbReference>
<dbReference type="InterPro" id="IPR027619">
    <property type="entry name" value="C-S_lyase_PatB-like"/>
</dbReference>
<dbReference type="InterPro" id="IPR015421">
    <property type="entry name" value="PyrdxlP-dep_Trfase_major"/>
</dbReference>
<comment type="similarity">
    <text evidence="5">Belongs to the class-II pyridoxal-phosphate-dependent aminotransferase family. MalY/PatB cystathionine beta-lyase subfamily.</text>
</comment>
<dbReference type="RefSeq" id="WP_067395245.1">
    <property type="nucleotide sequence ID" value="NZ_JXKH01000007.1"/>
</dbReference>
<dbReference type="Gene3D" id="3.40.640.10">
    <property type="entry name" value="Type I PLP-dependent aspartate aminotransferase-like (Major domain)"/>
    <property type="match status" value="1"/>
</dbReference>
<evidence type="ECO:0000256" key="5">
    <source>
        <dbReference type="ARBA" id="ARBA00037974"/>
    </source>
</evidence>
<keyword evidence="8" id="KW-1185">Reference proteome</keyword>
<keyword evidence="7" id="KW-0808">Transferase</keyword>
<evidence type="ECO:0000313" key="8">
    <source>
        <dbReference type="Proteomes" id="UP000181884"/>
    </source>
</evidence>
<dbReference type="PANTHER" id="PTHR43525:SF1">
    <property type="entry name" value="PROTEIN MALY"/>
    <property type="match status" value="1"/>
</dbReference>
<keyword evidence="4" id="KW-0456">Lyase</keyword>
<dbReference type="InterPro" id="IPR015422">
    <property type="entry name" value="PyrdxlP-dep_Trfase_small"/>
</dbReference>
<evidence type="ECO:0000259" key="6">
    <source>
        <dbReference type="Pfam" id="PF00155"/>
    </source>
</evidence>
<dbReference type="PANTHER" id="PTHR43525">
    <property type="entry name" value="PROTEIN MALY"/>
    <property type="match status" value="1"/>
</dbReference>
<evidence type="ECO:0000313" key="7">
    <source>
        <dbReference type="EMBL" id="OJG17748.1"/>
    </source>
</evidence>
<reference evidence="7 8" key="1">
    <citation type="submission" date="2014-12" db="EMBL/GenBank/DDBJ databases">
        <title>Draft genome sequences of 29 type strains of Enterococci.</title>
        <authorList>
            <person name="Zhong Z."/>
            <person name="Sun Z."/>
            <person name="Liu W."/>
            <person name="Zhang W."/>
            <person name="Zhang H."/>
        </authorList>
    </citation>
    <scope>NUCLEOTIDE SEQUENCE [LARGE SCALE GENOMIC DNA]</scope>
    <source>
        <strain evidence="7 8">DSM 17029</strain>
    </source>
</reference>
<dbReference type="InterPro" id="IPR051798">
    <property type="entry name" value="Class-II_PLP-Dep_Aminotrans"/>
</dbReference>
<dbReference type="CDD" id="cd00609">
    <property type="entry name" value="AAT_like"/>
    <property type="match status" value="1"/>
</dbReference>
<dbReference type="InterPro" id="IPR004839">
    <property type="entry name" value="Aminotransferase_I/II_large"/>
</dbReference>
<protein>
    <recommendedName>
        <fullName evidence="2">cysteine-S-conjugate beta-lyase</fullName>
        <ecNumber evidence="2">4.4.1.13</ecNumber>
    </recommendedName>
</protein>
<gene>
    <name evidence="7" type="ORF">RU97_GL002538</name>
</gene>
<comment type="cofactor">
    <cofactor evidence="1">
        <name>pyridoxal 5'-phosphate</name>
        <dbReference type="ChEBI" id="CHEBI:597326"/>
    </cofactor>
</comment>
<dbReference type="NCBIfam" id="TIGR04350">
    <property type="entry name" value="C_S_lyase_PatB"/>
    <property type="match status" value="1"/>
</dbReference>
<dbReference type="STRING" id="214095.RU97_GL002538"/>
<comment type="caution">
    <text evidence="7">The sequence shown here is derived from an EMBL/GenBank/DDBJ whole genome shotgun (WGS) entry which is preliminary data.</text>
</comment>
<accession>A0A1L8RDC0</accession>
<dbReference type="InterPro" id="IPR015424">
    <property type="entry name" value="PyrdxlP-dep_Trfase"/>
</dbReference>
<dbReference type="SUPFAM" id="SSF53383">
    <property type="entry name" value="PLP-dependent transferases"/>
    <property type="match status" value="1"/>
</dbReference>
<dbReference type="GO" id="GO:0008483">
    <property type="term" value="F:transaminase activity"/>
    <property type="evidence" value="ECO:0007669"/>
    <property type="project" value="UniProtKB-KW"/>
</dbReference>
<name>A0A1L8RDC0_9ENTE</name>
<dbReference type="Pfam" id="PF00155">
    <property type="entry name" value="Aminotran_1_2"/>
    <property type="match status" value="1"/>
</dbReference>
<keyword evidence="7" id="KW-0032">Aminotransferase</keyword>
<feature type="domain" description="Aminotransferase class I/classII large" evidence="6">
    <location>
        <begin position="62"/>
        <end position="379"/>
    </location>
</feature>
<sequence>MEQFQEIDRYHTNSVKWDTIEQTYREKDLLPLWVADMDFKAHQPILDAMGQVLKQGVLGYTIESPELVRSVINWQQVQHQVKLDPESILFSSGVIPSLAIAIQAFTEENDQILIFDPVYPPFADMIKRNGRQVVRNSLKVAERFEIDFASLEQQLQEGVKAVILCNPHNPGGRVWTRSELQQLAQLCAQYNVLVISDEIHGDLVFAPHTFTSFYSLEEFRQHAIVLTSATKTFNLAGIKNSMIFIDNPQLRQRFADVQARNRQNEINTFGQVGTQAAYETGADWLKDLLAYLEDNVNFVCDFFAENLPEVVVMKPEGTYLIWLDFSAYGLSDQALQRHLIREAKVVLNPGNSFGPGGTGHMRLNIACTKATLAEGLTRIQRAFAELPVQK</sequence>
<dbReference type="Gene3D" id="3.90.1150.10">
    <property type="entry name" value="Aspartate Aminotransferase, domain 1"/>
    <property type="match status" value="1"/>
</dbReference>
<evidence type="ECO:0000256" key="3">
    <source>
        <dbReference type="ARBA" id="ARBA00022898"/>
    </source>
</evidence>
<dbReference type="AlphaFoldDB" id="A0A1L8RDC0"/>
<evidence type="ECO:0000256" key="1">
    <source>
        <dbReference type="ARBA" id="ARBA00001933"/>
    </source>
</evidence>
<dbReference type="EC" id="4.4.1.13" evidence="2"/>